<protein>
    <recommendedName>
        <fullName evidence="2">J domain-containing protein</fullName>
    </recommendedName>
</protein>
<dbReference type="InterPro" id="IPR001623">
    <property type="entry name" value="DnaJ_domain"/>
</dbReference>
<dbReference type="Proteomes" id="UP001485043">
    <property type="component" value="Unassembled WGS sequence"/>
</dbReference>
<sequence>MTTATIIKNQFEPVTELISACSEDLELYNKAPEKLIGQLVKGPLVSGKLRGKKIKSLENFENEAQRRAYKRQVKRSKRRAANQSFRLWTAGAKCKVWGSAPASSSMKMGWQVKEQPFRESYASPVDDCKLFWRFARGADDKDRVHRAWASWVKQQGFSTSSSEPNSVRHGQQRERRRNTGAAHGGRASFHQQDPFSWKTGGAAWGSWNQAYQQGFGAHSAGAFDGYHEGYYEVNSSWHTQDQQANTGSHPHTSWGPEQRRHLQQLNLQPSKHIGHDELKEAFRQAALMWHPDRHEDGAKPRAEVQFKQCQMSYLALKRYLAFQK</sequence>
<evidence type="ECO:0000259" key="2">
    <source>
        <dbReference type="PROSITE" id="PS50076"/>
    </source>
</evidence>
<name>A0AAW1T2A9_9CHLO</name>
<dbReference type="EMBL" id="JALJOV010000550">
    <property type="protein sequence ID" value="KAK9862828.1"/>
    <property type="molecule type" value="Genomic_DNA"/>
</dbReference>
<evidence type="ECO:0000313" key="3">
    <source>
        <dbReference type="EMBL" id="KAK9862828.1"/>
    </source>
</evidence>
<feature type="compositionally biased region" description="Polar residues" evidence="1">
    <location>
        <begin position="155"/>
        <end position="169"/>
    </location>
</feature>
<feature type="region of interest" description="Disordered" evidence="1">
    <location>
        <begin position="240"/>
        <end position="259"/>
    </location>
</feature>
<accession>A0AAW1T2A9</accession>
<dbReference type="SUPFAM" id="SSF46565">
    <property type="entry name" value="Chaperone J-domain"/>
    <property type="match status" value="1"/>
</dbReference>
<dbReference type="PROSITE" id="PS50076">
    <property type="entry name" value="DNAJ_2"/>
    <property type="match status" value="1"/>
</dbReference>
<dbReference type="PANTHER" id="PTHR45376:SF5">
    <property type="entry name" value="CHAPERONE DNAJ-DOMAIN SUPERFAMILY PROTEIN"/>
    <property type="match status" value="1"/>
</dbReference>
<reference evidence="3 4" key="1">
    <citation type="journal article" date="2024" name="Nat. Commun.">
        <title>Phylogenomics reveals the evolutionary origins of lichenization in chlorophyte algae.</title>
        <authorList>
            <person name="Puginier C."/>
            <person name="Libourel C."/>
            <person name="Otte J."/>
            <person name="Skaloud P."/>
            <person name="Haon M."/>
            <person name="Grisel S."/>
            <person name="Petersen M."/>
            <person name="Berrin J.G."/>
            <person name="Delaux P.M."/>
            <person name="Dal Grande F."/>
            <person name="Keller J."/>
        </authorList>
    </citation>
    <scope>NUCLEOTIDE SEQUENCE [LARGE SCALE GENOMIC DNA]</scope>
    <source>
        <strain evidence="3 4">SAG 2523</strain>
    </source>
</reference>
<evidence type="ECO:0000313" key="4">
    <source>
        <dbReference type="Proteomes" id="UP001485043"/>
    </source>
</evidence>
<comment type="caution">
    <text evidence="3">The sequence shown here is derived from an EMBL/GenBank/DDBJ whole genome shotgun (WGS) entry which is preliminary data.</text>
</comment>
<feature type="region of interest" description="Disordered" evidence="1">
    <location>
        <begin position="155"/>
        <end position="195"/>
    </location>
</feature>
<keyword evidence="4" id="KW-1185">Reference proteome</keyword>
<dbReference type="InterPro" id="IPR036869">
    <property type="entry name" value="J_dom_sf"/>
</dbReference>
<dbReference type="SMART" id="SM00271">
    <property type="entry name" value="DnaJ"/>
    <property type="match status" value="1"/>
</dbReference>
<feature type="domain" description="J" evidence="2">
    <location>
        <begin position="260"/>
        <end position="324"/>
    </location>
</feature>
<dbReference type="Gene3D" id="1.10.287.110">
    <property type="entry name" value="DnaJ domain"/>
    <property type="match status" value="1"/>
</dbReference>
<gene>
    <name evidence="3" type="ORF">WJX84_009408</name>
</gene>
<proteinExistence type="predicted"/>
<organism evidence="3 4">
    <name type="scientific">Apatococcus fuscideae</name>
    <dbReference type="NCBI Taxonomy" id="2026836"/>
    <lineage>
        <taxon>Eukaryota</taxon>
        <taxon>Viridiplantae</taxon>
        <taxon>Chlorophyta</taxon>
        <taxon>core chlorophytes</taxon>
        <taxon>Trebouxiophyceae</taxon>
        <taxon>Chlorellales</taxon>
        <taxon>Chlorellaceae</taxon>
        <taxon>Apatococcus</taxon>
    </lineage>
</organism>
<evidence type="ECO:0000256" key="1">
    <source>
        <dbReference type="SAM" id="MobiDB-lite"/>
    </source>
</evidence>
<feature type="compositionally biased region" description="Polar residues" evidence="1">
    <location>
        <begin position="240"/>
        <end position="251"/>
    </location>
</feature>
<dbReference type="CDD" id="cd06257">
    <property type="entry name" value="DnaJ"/>
    <property type="match status" value="1"/>
</dbReference>
<dbReference type="Pfam" id="PF00226">
    <property type="entry name" value="DnaJ"/>
    <property type="match status" value="1"/>
</dbReference>
<dbReference type="AlphaFoldDB" id="A0AAW1T2A9"/>
<dbReference type="PANTHER" id="PTHR45376">
    <property type="entry name" value="CHAPERONE DNAJ-DOMAIN SUPERFAMILY PROTEIN-RELATED"/>
    <property type="match status" value="1"/>
</dbReference>